<gene>
    <name evidence="2" type="ORF">EV192_108333</name>
</gene>
<evidence type="ECO:0000313" key="2">
    <source>
        <dbReference type="EMBL" id="TCO55045.1"/>
    </source>
</evidence>
<organism evidence="2 3">
    <name type="scientific">Actinocrispum wychmicini</name>
    <dbReference type="NCBI Taxonomy" id="1213861"/>
    <lineage>
        <taxon>Bacteria</taxon>
        <taxon>Bacillati</taxon>
        <taxon>Actinomycetota</taxon>
        <taxon>Actinomycetes</taxon>
        <taxon>Pseudonocardiales</taxon>
        <taxon>Pseudonocardiaceae</taxon>
        <taxon>Actinocrispum</taxon>
    </lineage>
</organism>
<accession>A0A4R2JLI1</accession>
<reference evidence="2 3" key="1">
    <citation type="submission" date="2019-03" db="EMBL/GenBank/DDBJ databases">
        <title>Genomic Encyclopedia of Type Strains, Phase IV (KMG-IV): sequencing the most valuable type-strain genomes for metagenomic binning, comparative biology and taxonomic classification.</title>
        <authorList>
            <person name="Goeker M."/>
        </authorList>
    </citation>
    <scope>NUCLEOTIDE SEQUENCE [LARGE SCALE GENOMIC DNA]</scope>
    <source>
        <strain evidence="2 3">DSM 45934</strain>
    </source>
</reference>
<evidence type="ECO:0000256" key="1">
    <source>
        <dbReference type="SAM" id="MobiDB-lite"/>
    </source>
</evidence>
<evidence type="ECO:0000313" key="3">
    <source>
        <dbReference type="Proteomes" id="UP000295680"/>
    </source>
</evidence>
<dbReference type="Proteomes" id="UP000295680">
    <property type="component" value="Unassembled WGS sequence"/>
</dbReference>
<comment type="caution">
    <text evidence="2">The sequence shown here is derived from an EMBL/GenBank/DDBJ whole genome shotgun (WGS) entry which is preliminary data.</text>
</comment>
<sequence>MTPERRYDQKSPCPPERLPGNQTLTQMEHSTADYTTSEVSDVAVLGT</sequence>
<dbReference type="AlphaFoldDB" id="A0A4R2JLI1"/>
<keyword evidence="3" id="KW-1185">Reference proteome</keyword>
<feature type="region of interest" description="Disordered" evidence="1">
    <location>
        <begin position="1"/>
        <end position="23"/>
    </location>
</feature>
<name>A0A4R2JLI1_9PSEU</name>
<dbReference type="EMBL" id="SLWS01000008">
    <property type="protein sequence ID" value="TCO55045.1"/>
    <property type="molecule type" value="Genomic_DNA"/>
</dbReference>
<protein>
    <submittedName>
        <fullName evidence="2">Uncharacterized protein</fullName>
    </submittedName>
</protein>
<proteinExistence type="predicted"/>